<reference evidence="1" key="1">
    <citation type="submission" date="2020-04" db="EMBL/GenBank/DDBJ databases">
        <authorList>
            <person name="Alioto T."/>
            <person name="Alioto T."/>
            <person name="Gomez Garrido J."/>
        </authorList>
    </citation>
    <scope>NUCLEOTIDE SEQUENCE</scope>
    <source>
        <strain evidence="1">A484AB</strain>
    </source>
</reference>
<keyword evidence="2" id="KW-1185">Reference proteome</keyword>
<proteinExistence type="predicted"/>
<comment type="caution">
    <text evidence="1">The sequence shown here is derived from an EMBL/GenBank/DDBJ whole genome shotgun (WGS) entry which is preliminary data.</text>
</comment>
<dbReference type="AlphaFoldDB" id="A0A6S7G7C9"/>
<organism evidence="1 2">
    <name type="scientific">Paramuricea clavata</name>
    <name type="common">Red gorgonian</name>
    <name type="synonym">Violescent sea-whip</name>
    <dbReference type="NCBI Taxonomy" id="317549"/>
    <lineage>
        <taxon>Eukaryota</taxon>
        <taxon>Metazoa</taxon>
        <taxon>Cnidaria</taxon>
        <taxon>Anthozoa</taxon>
        <taxon>Octocorallia</taxon>
        <taxon>Malacalcyonacea</taxon>
        <taxon>Plexauridae</taxon>
        <taxon>Paramuricea</taxon>
    </lineage>
</organism>
<accession>A0A6S7G7C9</accession>
<dbReference type="OrthoDB" id="6249720at2759"/>
<evidence type="ECO:0000313" key="1">
    <source>
        <dbReference type="EMBL" id="CAB3986623.1"/>
    </source>
</evidence>
<dbReference type="Proteomes" id="UP001152795">
    <property type="component" value="Unassembled WGS sequence"/>
</dbReference>
<protein>
    <submittedName>
        <fullName evidence="1">Uncharacterized protein</fullName>
    </submittedName>
</protein>
<sequence length="642" mass="68873">MARRLERFALTEVRYKLHLSYLHQCKDAKSLPSFLQSRPPIDHPKAWKITEKAGWAYLRVLIGNCHNNLRNINVESTELNEKIKKILDENTLGMLKTTISNRCMYEKNKISKRHERKFTKVQRKDKKHEQAQKRWVINNSDRALITLLRKGMNFAITPKRIPIKNIVASVEQGIKNLDADKKNRVRENVCSVIKNARHPSNSNLSRQEEIALKDLRSDKNILVTKADKGNAMVVMNQVDYKNQVETMLQDEIVYKRITDKRRNPTSKTDTELQERLLKDTGFLTDNEYKRLRPFDSYPAAFYGLPKIHKVPLVEQNDHFTIEADTVVPLRPINSSIGSPTCKVFHIINVVTRCWVAALKHGDGVGSLEYGDGVGSLEHGDGVGSLEHGDGVGSLEHGDGVGSLEHGDGVGSLEYGDGVGSLEHGDGVGTLEHGDGVGSLEHGDGVGALEHGDGVGSLEHGDGVGALEHGDGVGSLEHGDGVGALEHGDGVGSLEHGDGVGSLEYGDGVGSLEHGDGVGTLEHGDGVGALEHGDGHGNGVGTLEHGDGVGALDHGDGVGALEHGDGVGALEHGDGVGALEHGDGVGALDHGDGVGALEHGVRSLEYGDGVGALEHRDGVRALDHGDGVEALEHSDGVGALRAW</sequence>
<evidence type="ECO:0000313" key="2">
    <source>
        <dbReference type="Proteomes" id="UP001152795"/>
    </source>
</evidence>
<gene>
    <name evidence="1" type="ORF">PACLA_8A012766</name>
</gene>
<dbReference type="EMBL" id="CACRXK020001044">
    <property type="protein sequence ID" value="CAB3986623.1"/>
    <property type="molecule type" value="Genomic_DNA"/>
</dbReference>
<name>A0A6S7G7C9_PARCT</name>